<dbReference type="GO" id="GO:0005524">
    <property type="term" value="F:ATP binding"/>
    <property type="evidence" value="ECO:0007669"/>
    <property type="project" value="UniProtKB-KW"/>
</dbReference>
<gene>
    <name evidence="5" type="ORF">UFOVP165_1</name>
</gene>
<feature type="domain" description="Helicase C-terminal" evidence="4">
    <location>
        <begin position="15"/>
        <end position="71"/>
    </location>
</feature>
<keyword evidence="2" id="KW-0378">Hydrolase</keyword>
<dbReference type="InterPro" id="IPR050628">
    <property type="entry name" value="SNF2_RAD54_helicase_TF"/>
</dbReference>
<dbReference type="Gene3D" id="3.40.50.300">
    <property type="entry name" value="P-loop containing nucleotide triphosphate hydrolases"/>
    <property type="match status" value="1"/>
</dbReference>
<proteinExistence type="predicted"/>
<dbReference type="SUPFAM" id="SSF52540">
    <property type="entry name" value="P-loop containing nucleoside triphosphate hydrolases"/>
    <property type="match status" value="1"/>
</dbReference>
<dbReference type="PANTHER" id="PTHR45626">
    <property type="entry name" value="TRANSCRIPTION TERMINATION FACTOR 2-RELATED"/>
    <property type="match status" value="1"/>
</dbReference>
<dbReference type="Pfam" id="PF00271">
    <property type="entry name" value="Helicase_C"/>
    <property type="match status" value="1"/>
</dbReference>
<evidence type="ECO:0000256" key="2">
    <source>
        <dbReference type="ARBA" id="ARBA00022801"/>
    </source>
</evidence>
<dbReference type="GO" id="GO:0016787">
    <property type="term" value="F:hydrolase activity"/>
    <property type="evidence" value="ECO:0007669"/>
    <property type="project" value="UniProtKB-KW"/>
</dbReference>
<keyword evidence="5" id="KW-0347">Helicase</keyword>
<evidence type="ECO:0000256" key="1">
    <source>
        <dbReference type="ARBA" id="ARBA00022741"/>
    </source>
</evidence>
<name>A0A6J7WES4_9CAUD</name>
<dbReference type="EMBL" id="LR798212">
    <property type="protein sequence ID" value="CAB5187100.1"/>
    <property type="molecule type" value="Genomic_DNA"/>
</dbReference>
<dbReference type="InterPro" id="IPR027417">
    <property type="entry name" value="P-loop_NTPase"/>
</dbReference>
<evidence type="ECO:0000256" key="3">
    <source>
        <dbReference type="ARBA" id="ARBA00022840"/>
    </source>
</evidence>
<keyword evidence="3" id="KW-0067">ATP-binding</keyword>
<dbReference type="GO" id="GO:0008094">
    <property type="term" value="F:ATP-dependent activity, acting on DNA"/>
    <property type="evidence" value="ECO:0007669"/>
    <property type="project" value="TreeGrafter"/>
</dbReference>
<dbReference type="InterPro" id="IPR001650">
    <property type="entry name" value="Helicase_C-like"/>
</dbReference>
<evidence type="ECO:0000313" key="5">
    <source>
        <dbReference type="EMBL" id="CAB5187100.1"/>
    </source>
</evidence>
<evidence type="ECO:0000259" key="4">
    <source>
        <dbReference type="Pfam" id="PF00271"/>
    </source>
</evidence>
<dbReference type="GO" id="GO:0006281">
    <property type="term" value="P:DNA repair"/>
    <property type="evidence" value="ECO:0007669"/>
    <property type="project" value="TreeGrafter"/>
</dbReference>
<accession>A0A6J7WES4</accession>
<keyword evidence="1" id="KW-0547">Nucleotide-binding</keyword>
<reference evidence="5" key="1">
    <citation type="submission" date="2020-05" db="EMBL/GenBank/DDBJ databases">
        <authorList>
            <person name="Chiriac C."/>
            <person name="Salcher M."/>
            <person name="Ghai R."/>
            <person name="Kavagutti S V."/>
        </authorList>
    </citation>
    <scope>NUCLEOTIDE SEQUENCE</scope>
</reference>
<organism evidence="5">
    <name type="scientific">uncultured Caudovirales phage</name>
    <dbReference type="NCBI Taxonomy" id="2100421"/>
    <lineage>
        <taxon>Viruses</taxon>
        <taxon>Duplodnaviria</taxon>
        <taxon>Heunggongvirae</taxon>
        <taxon>Uroviricota</taxon>
        <taxon>Caudoviricetes</taxon>
        <taxon>Peduoviridae</taxon>
        <taxon>Maltschvirus</taxon>
        <taxon>Maltschvirus maltsch</taxon>
    </lineage>
</organism>
<sequence>MQRRYPHARTIDDFNAIERWNKGEIELLLIHPKSAGHGLNLQFGGCKIVFLSLPWSLELFEQTVGRLHRGGQTKDVWCYLLICNKTIDERIWGALQDKRAISDIALEELTT</sequence>
<protein>
    <submittedName>
        <fullName evidence="5">Helicase, C-terminal</fullName>
    </submittedName>
</protein>
<dbReference type="GO" id="GO:0004386">
    <property type="term" value="F:helicase activity"/>
    <property type="evidence" value="ECO:0007669"/>
    <property type="project" value="UniProtKB-KW"/>
</dbReference>